<dbReference type="InterPro" id="IPR027417">
    <property type="entry name" value="P-loop_NTPase"/>
</dbReference>
<dbReference type="InterPro" id="IPR002197">
    <property type="entry name" value="HTH_Fis"/>
</dbReference>
<keyword evidence="1" id="KW-0547">Nucleotide-binding</keyword>
<evidence type="ECO:0000256" key="5">
    <source>
        <dbReference type="ARBA" id="ARBA00023125"/>
    </source>
</evidence>
<dbReference type="InterPro" id="IPR010524">
    <property type="entry name" value="Sig_transdc_resp-reg_PrpR_N"/>
</dbReference>
<dbReference type="InterPro" id="IPR003593">
    <property type="entry name" value="AAA+_ATPase"/>
</dbReference>
<evidence type="ECO:0000256" key="4">
    <source>
        <dbReference type="ARBA" id="ARBA00023015"/>
    </source>
</evidence>
<dbReference type="InterPro" id="IPR002078">
    <property type="entry name" value="Sigma_54_int"/>
</dbReference>
<dbReference type="SMART" id="SM00382">
    <property type="entry name" value="AAA"/>
    <property type="match status" value="1"/>
</dbReference>
<gene>
    <name evidence="9" type="ordered locus">RPC_2722</name>
</gene>
<reference evidence="9" key="1">
    <citation type="submission" date="2006-03" db="EMBL/GenBank/DDBJ databases">
        <title>Complete sequence of Rhodopseudomonas palustris BisB18.</title>
        <authorList>
            <consortium name="US DOE Joint Genome Institute"/>
            <person name="Copeland A."/>
            <person name="Lucas S."/>
            <person name="Lapidus A."/>
            <person name="Barry K."/>
            <person name="Detter J.C."/>
            <person name="Glavina del Rio T."/>
            <person name="Hammon N."/>
            <person name="Israni S."/>
            <person name="Dalin E."/>
            <person name="Tice H."/>
            <person name="Pitluck S."/>
            <person name="Chain P."/>
            <person name="Malfatti S."/>
            <person name="Shin M."/>
            <person name="Vergez L."/>
            <person name="Schmutz J."/>
            <person name="Larimer F."/>
            <person name="Land M."/>
            <person name="Hauser L."/>
            <person name="Pelletier D.A."/>
            <person name="Kyrpides N."/>
            <person name="Anderson I."/>
            <person name="Oda Y."/>
            <person name="Harwood C.S."/>
            <person name="Richardson P."/>
        </authorList>
    </citation>
    <scope>NUCLEOTIDE SEQUENCE [LARGE SCALE GENOMIC DNA]</scope>
    <source>
        <strain evidence="9">BisB18</strain>
    </source>
</reference>
<dbReference type="AlphaFoldDB" id="Q214B6"/>
<dbReference type="Pfam" id="PF02954">
    <property type="entry name" value="HTH_8"/>
    <property type="match status" value="1"/>
</dbReference>
<dbReference type="SUPFAM" id="SSF46689">
    <property type="entry name" value="Homeodomain-like"/>
    <property type="match status" value="1"/>
</dbReference>
<protein>
    <submittedName>
        <fullName evidence="9">Sigma-54 factor, interaction region</fullName>
    </submittedName>
</protein>
<dbReference type="GO" id="GO:0006355">
    <property type="term" value="P:regulation of DNA-templated transcription"/>
    <property type="evidence" value="ECO:0007669"/>
    <property type="project" value="InterPro"/>
</dbReference>
<organism evidence="9">
    <name type="scientific">Rhodopseudomonas palustris (strain BisB18)</name>
    <dbReference type="NCBI Taxonomy" id="316056"/>
    <lineage>
        <taxon>Bacteria</taxon>
        <taxon>Pseudomonadati</taxon>
        <taxon>Pseudomonadota</taxon>
        <taxon>Alphaproteobacteria</taxon>
        <taxon>Hyphomicrobiales</taxon>
        <taxon>Nitrobacteraceae</taxon>
        <taxon>Rhodopseudomonas</taxon>
    </lineage>
</organism>
<dbReference type="Gene3D" id="1.10.10.60">
    <property type="entry name" value="Homeodomain-like"/>
    <property type="match status" value="1"/>
</dbReference>
<dbReference type="SUPFAM" id="SSF159800">
    <property type="entry name" value="PrpR receptor domain-like"/>
    <property type="match status" value="1"/>
</dbReference>
<dbReference type="GO" id="GO:0043565">
    <property type="term" value="F:sequence-specific DNA binding"/>
    <property type="evidence" value="ECO:0007669"/>
    <property type="project" value="InterPro"/>
</dbReference>
<sequence length="628" mass="69211">MSHDIVVFSVTTSLTKTIKRVLADMGESFRVYEEDLFNVLPLVEAEVKAGARVIISRGGTADLIRKHFTPPVVEIHHDYFGVHKVVQQALEVSDKIATVAFPLYAEIMQNYSEMCGIPIFTRVIRESGEIEEALEELQARGIRVVIGGLSVARMAKRFGIAAIMGDADEMAIRLAVEQARHTLKYVLNLDRQYNIVSAILNCANEGILGVDGSGTIFELNHHAHRLLGCGRGDNINTILPESDSRIAITNGEPIRSRIVNSGKATLIFNASPIDYGENGGGTVLTVQEGDYIQGISQKIRQQHIAKGHVARIRFEDIVGKGEAIHHTIERAKKFALSESSVLIIGETGTGKELFAQSIHNHSRRHSKPFVAINCAALPNNVLESELFGYVRGAFTGAKDAGKSGIFELAHGGSVFLDEIGEIPIEMQAKLLRVIQERQVQRIGDDKLVPVDVRVISATNKNVDNEVKLGRFREDLYFRLNTLELELPPLRERTGDVPTLIRHFMGRAGRREVSFTPDAQRFLNVYSWPGNVRQLGNFIERLNVLYDQPSMSLSEVCDLLGTAAGASVQGAAQQRPSTLAPDDENVLEKMERDLIAEALDITTGNREKASIILGISPSTLGRKKKQYGL</sequence>
<evidence type="ECO:0000259" key="8">
    <source>
        <dbReference type="PROSITE" id="PS50045"/>
    </source>
</evidence>
<dbReference type="CDD" id="cd00009">
    <property type="entry name" value="AAA"/>
    <property type="match status" value="1"/>
</dbReference>
<dbReference type="Gene3D" id="3.40.50.2300">
    <property type="match status" value="1"/>
</dbReference>
<keyword evidence="3" id="KW-0902">Two-component regulatory system</keyword>
<keyword evidence="4" id="KW-0805">Transcription regulation</keyword>
<evidence type="ECO:0000256" key="2">
    <source>
        <dbReference type="ARBA" id="ARBA00022840"/>
    </source>
</evidence>
<evidence type="ECO:0000256" key="6">
    <source>
        <dbReference type="ARBA" id="ARBA00023159"/>
    </source>
</evidence>
<dbReference type="Gene3D" id="3.30.450.20">
    <property type="entry name" value="PAS domain"/>
    <property type="match status" value="1"/>
</dbReference>
<dbReference type="Gene3D" id="3.40.50.300">
    <property type="entry name" value="P-loop containing nucleotide triphosphate hydrolases"/>
    <property type="match status" value="1"/>
</dbReference>
<dbReference type="HOGENOM" id="CLU_000445_8_12_5"/>
<keyword evidence="6" id="KW-0010">Activator</keyword>
<dbReference type="KEGG" id="rpc:RPC_2722"/>
<keyword evidence="7" id="KW-0804">Transcription</keyword>
<evidence type="ECO:0000256" key="7">
    <source>
        <dbReference type="ARBA" id="ARBA00023163"/>
    </source>
</evidence>
<dbReference type="SUPFAM" id="SSF52540">
    <property type="entry name" value="P-loop containing nucleoside triphosphate hydrolases"/>
    <property type="match status" value="1"/>
</dbReference>
<dbReference type="EMBL" id="CP000301">
    <property type="protein sequence ID" value="ABD88270.1"/>
    <property type="molecule type" value="Genomic_DNA"/>
</dbReference>
<dbReference type="PROSITE" id="PS00688">
    <property type="entry name" value="SIGMA54_INTERACT_3"/>
    <property type="match status" value="1"/>
</dbReference>
<dbReference type="eggNOG" id="COG3829">
    <property type="taxonomic scope" value="Bacteria"/>
</dbReference>
<dbReference type="PANTHER" id="PTHR32071">
    <property type="entry name" value="TRANSCRIPTIONAL REGULATORY PROTEIN"/>
    <property type="match status" value="1"/>
</dbReference>
<dbReference type="RefSeq" id="WP_011473166.1">
    <property type="nucleotide sequence ID" value="NC_007925.1"/>
</dbReference>
<dbReference type="PRINTS" id="PR01590">
    <property type="entry name" value="HTHFIS"/>
</dbReference>
<dbReference type="PROSITE" id="PS00675">
    <property type="entry name" value="SIGMA54_INTERACT_1"/>
    <property type="match status" value="1"/>
</dbReference>
<dbReference type="Pfam" id="PF25601">
    <property type="entry name" value="AAA_lid_14"/>
    <property type="match status" value="1"/>
</dbReference>
<keyword evidence="5" id="KW-0238">DNA-binding</keyword>
<dbReference type="InterPro" id="IPR025944">
    <property type="entry name" value="Sigma_54_int_dom_CS"/>
</dbReference>
<keyword evidence="2" id="KW-0067">ATP-binding</keyword>
<dbReference type="InterPro" id="IPR035965">
    <property type="entry name" value="PAS-like_dom_sf"/>
</dbReference>
<dbReference type="Pfam" id="PF06506">
    <property type="entry name" value="PrpR_N"/>
    <property type="match status" value="1"/>
</dbReference>
<dbReference type="InterPro" id="IPR058031">
    <property type="entry name" value="AAA_lid_NorR"/>
</dbReference>
<dbReference type="InterPro" id="IPR025943">
    <property type="entry name" value="Sigma_54_int_dom_ATP-bd_2"/>
</dbReference>
<name>Q214B6_RHOPB</name>
<dbReference type="PROSITE" id="PS00676">
    <property type="entry name" value="SIGMA54_INTERACT_2"/>
    <property type="match status" value="1"/>
</dbReference>
<accession>Q214B6</accession>
<evidence type="ECO:0000256" key="3">
    <source>
        <dbReference type="ARBA" id="ARBA00023012"/>
    </source>
</evidence>
<proteinExistence type="predicted"/>
<dbReference type="PANTHER" id="PTHR32071:SF57">
    <property type="entry name" value="C4-DICARBOXYLATE TRANSPORT TRANSCRIPTIONAL REGULATORY PROTEIN DCTD"/>
    <property type="match status" value="1"/>
</dbReference>
<dbReference type="SUPFAM" id="SSF55785">
    <property type="entry name" value="PYP-like sensor domain (PAS domain)"/>
    <property type="match status" value="1"/>
</dbReference>
<evidence type="ECO:0000256" key="1">
    <source>
        <dbReference type="ARBA" id="ARBA00022741"/>
    </source>
</evidence>
<dbReference type="PROSITE" id="PS50045">
    <property type="entry name" value="SIGMA54_INTERACT_4"/>
    <property type="match status" value="1"/>
</dbReference>
<dbReference type="GO" id="GO:0000156">
    <property type="term" value="F:phosphorelay response regulator activity"/>
    <property type="evidence" value="ECO:0007669"/>
    <property type="project" value="InterPro"/>
</dbReference>
<dbReference type="InterPro" id="IPR009057">
    <property type="entry name" value="Homeodomain-like_sf"/>
</dbReference>
<dbReference type="GO" id="GO:0005524">
    <property type="term" value="F:ATP binding"/>
    <property type="evidence" value="ECO:0007669"/>
    <property type="project" value="UniProtKB-KW"/>
</dbReference>
<feature type="domain" description="Sigma-54 factor interaction" evidence="8">
    <location>
        <begin position="317"/>
        <end position="543"/>
    </location>
</feature>
<dbReference type="InterPro" id="IPR025662">
    <property type="entry name" value="Sigma_54_int_dom_ATP-bd_1"/>
</dbReference>
<dbReference type="FunFam" id="3.40.50.300:FF:000006">
    <property type="entry name" value="DNA-binding transcriptional regulator NtrC"/>
    <property type="match status" value="1"/>
</dbReference>
<evidence type="ECO:0000313" key="9">
    <source>
        <dbReference type="EMBL" id="ABD88270.1"/>
    </source>
</evidence>
<dbReference type="Gene3D" id="3.40.50.10660">
    <property type="entry name" value="PrpR receptor domain-like"/>
    <property type="match status" value="1"/>
</dbReference>
<dbReference type="Pfam" id="PF00158">
    <property type="entry name" value="Sigma54_activat"/>
    <property type="match status" value="1"/>
</dbReference>
<dbReference type="Gene3D" id="1.10.8.60">
    <property type="match status" value="1"/>
</dbReference>